<dbReference type="Pfam" id="PF00512">
    <property type="entry name" value="HisKA"/>
    <property type="match status" value="1"/>
</dbReference>
<feature type="domain" description="PAS" evidence="13">
    <location>
        <begin position="353"/>
        <end position="430"/>
    </location>
</feature>
<dbReference type="KEGG" id="plal:FXN65_23000"/>
<keyword evidence="7" id="KW-0902">Two-component regulatory system</keyword>
<dbReference type="Pfam" id="PF02518">
    <property type="entry name" value="HATPase_c"/>
    <property type="match status" value="1"/>
</dbReference>
<dbReference type="PANTHER" id="PTHR45339:SF1">
    <property type="entry name" value="HYBRID SIGNAL TRANSDUCTION HISTIDINE KINASE J"/>
    <property type="match status" value="1"/>
</dbReference>
<dbReference type="Gene3D" id="3.30.565.10">
    <property type="entry name" value="Histidine kinase-like ATPase, C-terminal domain"/>
    <property type="match status" value="1"/>
</dbReference>
<dbReference type="Pfam" id="PF03924">
    <property type="entry name" value="CHASE"/>
    <property type="match status" value="1"/>
</dbReference>
<dbReference type="PROSITE" id="PS50113">
    <property type="entry name" value="PAC"/>
    <property type="match status" value="1"/>
</dbReference>
<dbReference type="CDD" id="cd17546">
    <property type="entry name" value="REC_hyHK_CKI1_RcsC-like"/>
    <property type="match status" value="1"/>
</dbReference>
<dbReference type="Proteomes" id="UP000327179">
    <property type="component" value="Chromosome"/>
</dbReference>
<dbReference type="SUPFAM" id="SSF47384">
    <property type="entry name" value="Homodimeric domain of signal transducing histidine kinase"/>
    <property type="match status" value="1"/>
</dbReference>
<evidence type="ECO:0000313" key="16">
    <source>
        <dbReference type="EMBL" id="QEY64799.1"/>
    </source>
</evidence>
<name>A0A5J6QVQ7_9GAMM</name>
<feature type="modified residue" description="4-aspartylphosphate" evidence="9">
    <location>
        <position position="907"/>
    </location>
</feature>
<sequence>MDERQIPRLRMYLLPLLVTFTLMLVSGGLVLWQWLALESRNRSEHEQRFQVEAQEIAQRIGIRMRAYEMVLRGMAGLMVGSNSVSAEEWARATDQLQLQERYPGIQALAWARYLKHEELNEFLGEIWEQGRRDFRVFPTEPREQYLVVQYTSPMDWRNRRTLGFDMLTEAVRRDAIELAWASGEPSLTGPLKLRQETDQQAQTGLLLYMPVYRPDAPSSTEEERRAALVGMVCGAFRLNDLMDGILGTQSNYYRIDLKDLGSPDAPMLGHQEEAGQPRFHRVEELKLFGRTWALGVGSTAQYEAMLGNNRIAFSLWTGLAAAMLLSLLVGGYLYQRERQLLLSRSISNELAEREERFRMLLQHLPVATLTCLEDGRIEMANARAADLFGGVAENLVGQNLRRFLPGLLDLSQQLSRQAPTDLVETELLQDDGERIAVAFSLSTINHGHDQRYLFILVDLQARKSAEERFRLVVEASPNAIVLVDSRGRIAMVNRQTEQLFGYGRAEMLDSPVEMLLPESLREAHVAMRESFQKKPEQRRMGSNRELFGQHRDGRLIPLEVGLSPIRAGRELMVQAVIIDISERKAAEQRLRDQAEQLMLANRYKSEFLANMSHELRTPLNSILILSDQLRQNMVGNLTEKQTRHADIVHRAGSDLLQLINDVLDLAKVEAGRMQLKLEPLNVQDMLAELDGSLRPMAEIKGLRLSTHIQAGVPRVIHSDRVRLHQILRNLLSNALKFTEQGEVELSVELDPAAAIDEREVLCFVVRDTGIGIPEEQHERIFQAFQQIDGSTSRRFGGTGLGLAITRQLVLALDGDITLESVPGRGSRFIVRLPVAVAASQPKDDEEPAQPVRSGQGAAVLIVEDDVNFASVIAEEAQAHGFSSVHCRSGKQAIGLLQNERFAAVILDILLPDISGWQIYRRLRGHANHRTTPVNIISCVPQPQDWNEDATRYLVKPIAREDLEQVFQDLEGGRPPEDRKLLLVEDVEVEREHYREHLKQLGFDVVASANGESARKAYAEGEFSALVIDLDLPDQDGFELLDSLDRERPLDGSRVVINTGVDVNQQNLQRLRRYSAVVVRKAGDDLDNLSSAVQGFFSGLRQPQNSPVLDPLEGSRVLLVDDDVRNIYALSALLDETGMKVTAARDGVEAIDCFQREPFDLILMDMAMPNMDGYTATRVLKQEHGCGIPIIALTAHAMKGDREKCITAGADDYLAKPVSRQELLDMLYRWLEQPGGRHGAPAA</sequence>
<comment type="catalytic activity">
    <reaction evidence="1">
        <text>ATP + protein L-histidine = ADP + protein N-phospho-L-histidine.</text>
        <dbReference type="EC" id="2.7.13.3"/>
    </reaction>
</comment>
<feature type="domain" description="PAS" evidence="13">
    <location>
        <begin position="465"/>
        <end position="534"/>
    </location>
</feature>
<dbReference type="InterPro" id="IPR003594">
    <property type="entry name" value="HATPase_dom"/>
</dbReference>
<dbReference type="RefSeq" id="WP_151136759.1">
    <property type="nucleotide sequence ID" value="NZ_CP043311.1"/>
</dbReference>
<dbReference type="GO" id="GO:0006355">
    <property type="term" value="P:regulation of DNA-templated transcription"/>
    <property type="evidence" value="ECO:0007669"/>
    <property type="project" value="InterPro"/>
</dbReference>
<dbReference type="InterPro" id="IPR005467">
    <property type="entry name" value="His_kinase_dom"/>
</dbReference>
<dbReference type="InterPro" id="IPR011006">
    <property type="entry name" value="CheY-like_superfamily"/>
</dbReference>
<reference evidence="16 17" key="1">
    <citation type="submission" date="2019-08" db="EMBL/GenBank/DDBJ databases">
        <title>Whole-genome Sequencing of e-waste polymer degrading bacterium Pseudomonas sp. strain PE08.</title>
        <authorList>
            <person name="Kirdat K."/>
            <person name="Debbarma P."/>
            <person name="Narawade N."/>
            <person name="Suyal D."/>
            <person name="Thorat V."/>
            <person name="Shouche Y."/>
            <person name="Goel R."/>
            <person name="Yadav A."/>
        </authorList>
    </citation>
    <scope>NUCLEOTIDE SEQUENCE [LARGE SCALE GENOMIC DNA]</scope>
    <source>
        <strain evidence="16 17">PE08</strain>
    </source>
</reference>
<dbReference type="Gene3D" id="3.30.450.350">
    <property type="entry name" value="CHASE domain"/>
    <property type="match status" value="1"/>
</dbReference>
<dbReference type="PANTHER" id="PTHR45339">
    <property type="entry name" value="HYBRID SIGNAL TRANSDUCTION HISTIDINE KINASE J"/>
    <property type="match status" value="1"/>
</dbReference>
<evidence type="ECO:0000256" key="9">
    <source>
        <dbReference type="PROSITE-ProRule" id="PRU00169"/>
    </source>
</evidence>
<dbReference type="SMART" id="SM00086">
    <property type="entry name" value="PAC"/>
    <property type="match status" value="2"/>
</dbReference>
<feature type="domain" description="Histidine kinase" evidence="11">
    <location>
        <begin position="610"/>
        <end position="836"/>
    </location>
</feature>
<dbReference type="EC" id="2.7.13.3" evidence="3"/>
<keyword evidence="6 10" id="KW-1133">Transmembrane helix</keyword>
<dbReference type="CDD" id="cd00156">
    <property type="entry name" value="REC"/>
    <property type="match status" value="1"/>
</dbReference>
<feature type="transmembrane region" description="Helical" evidence="10">
    <location>
        <begin position="12"/>
        <end position="35"/>
    </location>
</feature>
<dbReference type="PROSITE" id="PS50112">
    <property type="entry name" value="PAS"/>
    <property type="match status" value="2"/>
</dbReference>
<dbReference type="SMART" id="SM01079">
    <property type="entry name" value="CHASE"/>
    <property type="match status" value="1"/>
</dbReference>
<dbReference type="InterPro" id="IPR004358">
    <property type="entry name" value="Sig_transdc_His_kin-like_C"/>
</dbReference>
<dbReference type="Pfam" id="PF00989">
    <property type="entry name" value="PAS"/>
    <property type="match status" value="1"/>
</dbReference>
<dbReference type="InterPro" id="IPR036097">
    <property type="entry name" value="HisK_dim/P_sf"/>
</dbReference>
<dbReference type="GO" id="GO:0000155">
    <property type="term" value="F:phosphorelay sensor kinase activity"/>
    <property type="evidence" value="ECO:0007669"/>
    <property type="project" value="InterPro"/>
</dbReference>
<evidence type="ECO:0000256" key="10">
    <source>
        <dbReference type="SAM" id="Phobius"/>
    </source>
</evidence>
<dbReference type="SUPFAM" id="SSF55874">
    <property type="entry name" value="ATPase domain of HSP90 chaperone/DNA topoisomerase II/histidine kinase"/>
    <property type="match status" value="1"/>
</dbReference>
<dbReference type="NCBIfam" id="TIGR00229">
    <property type="entry name" value="sensory_box"/>
    <property type="match status" value="2"/>
</dbReference>
<dbReference type="CDD" id="cd00130">
    <property type="entry name" value="PAS"/>
    <property type="match status" value="2"/>
</dbReference>
<evidence type="ECO:0000256" key="3">
    <source>
        <dbReference type="ARBA" id="ARBA00012438"/>
    </source>
</evidence>
<dbReference type="InterPro" id="IPR000700">
    <property type="entry name" value="PAS-assoc_C"/>
</dbReference>
<dbReference type="CDD" id="cd00082">
    <property type="entry name" value="HisKA"/>
    <property type="match status" value="1"/>
</dbReference>
<dbReference type="SMART" id="SM00448">
    <property type="entry name" value="REC"/>
    <property type="match status" value="3"/>
</dbReference>
<feature type="domain" description="Response regulatory" evidence="12">
    <location>
        <begin position="1115"/>
        <end position="1230"/>
    </location>
</feature>
<dbReference type="CDD" id="cd16922">
    <property type="entry name" value="HATPase_EvgS-ArcB-TorS-like"/>
    <property type="match status" value="1"/>
</dbReference>
<dbReference type="FunFam" id="3.30.565.10:FF:000010">
    <property type="entry name" value="Sensor histidine kinase RcsC"/>
    <property type="match status" value="1"/>
</dbReference>
<evidence type="ECO:0000256" key="8">
    <source>
        <dbReference type="ARBA" id="ARBA00023136"/>
    </source>
</evidence>
<dbReference type="PRINTS" id="PR00344">
    <property type="entry name" value="BCTRLSENSOR"/>
</dbReference>
<dbReference type="SMART" id="SM00387">
    <property type="entry name" value="HATPase_c"/>
    <property type="match status" value="1"/>
</dbReference>
<dbReference type="InterPro" id="IPR001789">
    <property type="entry name" value="Sig_transdc_resp-reg_receiver"/>
</dbReference>
<dbReference type="InterPro" id="IPR042240">
    <property type="entry name" value="CHASE_sf"/>
</dbReference>
<dbReference type="InterPro" id="IPR000014">
    <property type="entry name" value="PAS"/>
</dbReference>
<evidence type="ECO:0000256" key="2">
    <source>
        <dbReference type="ARBA" id="ARBA00004370"/>
    </source>
</evidence>
<dbReference type="EMBL" id="CP043311">
    <property type="protein sequence ID" value="QEY64799.1"/>
    <property type="molecule type" value="Genomic_DNA"/>
</dbReference>
<feature type="modified residue" description="4-aspartylphosphate" evidence="9">
    <location>
        <position position="1028"/>
    </location>
</feature>
<dbReference type="Pfam" id="PF13426">
    <property type="entry name" value="PAS_9"/>
    <property type="match status" value="1"/>
</dbReference>
<dbReference type="InterPro" id="IPR036890">
    <property type="entry name" value="HATPase_C_sf"/>
</dbReference>
<evidence type="ECO:0000259" key="15">
    <source>
        <dbReference type="PROSITE" id="PS50839"/>
    </source>
</evidence>
<feature type="transmembrane region" description="Helical" evidence="10">
    <location>
        <begin position="313"/>
        <end position="334"/>
    </location>
</feature>
<feature type="modified residue" description="4-aspartylphosphate" evidence="9">
    <location>
        <position position="1164"/>
    </location>
</feature>
<comment type="subcellular location">
    <subcellularLocation>
        <location evidence="2">Membrane</location>
    </subcellularLocation>
</comment>
<evidence type="ECO:0000259" key="11">
    <source>
        <dbReference type="PROSITE" id="PS50109"/>
    </source>
</evidence>
<dbReference type="InterPro" id="IPR006189">
    <property type="entry name" value="CHASE_dom"/>
</dbReference>
<evidence type="ECO:0000259" key="12">
    <source>
        <dbReference type="PROSITE" id="PS50110"/>
    </source>
</evidence>
<feature type="domain" description="PAC" evidence="14">
    <location>
        <begin position="542"/>
        <end position="592"/>
    </location>
</feature>
<feature type="domain" description="CHASE" evidence="15">
    <location>
        <begin position="80"/>
        <end position="246"/>
    </location>
</feature>
<feature type="domain" description="Response regulatory" evidence="12">
    <location>
        <begin position="979"/>
        <end position="1096"/>
    </location>
</feature>
<dbReference type="Gene3D" id="1.10.287.130">
    <property type="match status" value="1"/>
</dbReference>
<dbReference type="SMART" id="SM00091">
    <property type="entry name" value="PAS"/>
    <property type="match status" value="2"/>
</dbReference>
<dbReference type="InterPro" id="IPR003661">
    <property type="entry name" value="HisK_dim/P_dom"/>
</dbReference>
<evidence type="ECO:0000256" key="5">
    <source>
        <dbReference type="ARBA" id="ARBA00022692"/>
    </source>
</evidence>
<keyword evidence="8 10" id="KW-0472">Membrane</keyword>
<evidence type="ECO:0000259" key="13">
    <source>
        <dbReference type="PROSITE" id="PS50112"/>
    </source>
</evidence>
<dbReference type="SUPFAM" id="SSF52172">
    <property type="entry name" value="CheY-like"/>
    <property type="match status" value="3"/>
</dbReference>
<evidence type="ECO:0000256" key="7">
    <source>
        <dbReference type="ARBA" id="ARBA00023012"/>
    </source>
</evidence>
<dbReference type="Pfam" id="PF00072">
    <property type="entry name" value="Response_reg"/>
    <property type="match status" value="3"/>
</dbReference>
<proteinExistence type="predicted"/>
<dbReference type="InterPro" id="IPR001610">
    <property type="entry name" value="PAC"/>
</dbReference>
<dbReference type="Gene3D" id="3.30.450.20">
    <property type="entry name" value="PAS domain"/>
    <property type="match status" value="2"/>
</dbReference>
<dbReference type="PROSITE" id="PS50109">
    <property type="entry name" value="HIS_KIN"/>
    <property type="match status" value="1"/>
</dbReference>
<accession>A0A5J6QVQ7</accession>
<keyword evidence="5 10" id="KW-0812">Transmembrane</keyword>
<dbReference type="AlphaFoldDB" id="A0A5J6QVQ7"/>
<keyword evidence="4 9" id="KW-0597">Phosphoprotein</keyword>
<gene>
    <name evidence="16" type="ORF">FXN65_23000</name>
</gene>
<evidence type="ECO:0000256" key="6">
    <source>
        <dbReference type="ARBA" id="ARBA00022989"/>
    </source>
</evidence>
<dbReference type="Gene3D" id="3.40.50.2300">
    <property type="match status" value="3"/>
</dbReference>
<evidence type="ECO:0000259" key="14">
    <source>
        <dbReference type="PROSITE" id="PS50113"/>
    </source>
</evidence>
<organism evidence="16 17">
    <name type="scientific">Metapseudomonas lalkuanensis</name>
    <dbReference type="NCBI Taxonomy" id="2604832"/>
    <lineage>
        <taxon>Bacteria</taxon>
        <taxon>Pseudomonadati</taxon>
        <taxon>Pseudomonadota</taxon>
        <taxon>Gammaproteobacteria</taxon>
        <taxon>Pseudomonadales</taxon>
        <taxon>Pseudomonadaceae</taxon>
        <taxon>Metapseudomonas</taxon>
    </lineage>
</organism>
<evidence type="ECO:0000256" key="1">
    <source>
        <dbReference type="ARBA" id="ARBA00000085"/>
    </source>
</evidence>
<evidence type="ECO:0000313" key="17">
    <source>
        <dbReference type="Proteomes" id="UP000327179"/>
    </source>
</evidence>
<dbReference type="SMART" id="SM00388">
    <property type="entry name" value="HisKA"/>
    <property type="match status" value="1"/>
</dbReference>
<protein>
    <recommendedName>
        <fullName evidence="3">histidine kinase</fullName>
        <ecNumber evidence="3">2.7.13.3</ecNumber>
    </recommendedName>
</protein>
<dbReference type="PROSITE" id="PS50839">
    <property type="entry name" value="CHASE"/>
    <property type="match status" value="1"/>
</dbReference>
<dbReference type="GO" id="GO:0016020">
    <property type="term" value="C:membrane"/>
    <property type="evidence" value="ECO:0007669"/>
    <property type="project" value="UniProtKB-SubCell"/>
</dbReference>
<keyword evidence="17" id="KW-1185">Reference proteome</keyword>
<dbReference type="InterPro" id="IPR035965">
    <property type="entry name" value="PAS-like_dom_sf"/>
</dbReference>
<dbReference type="InterPro" id="IPR013767">
    <property type="entry name" value="PAS_fold"/>
</dbReference>
<dbReference type="PROSITE" id="PS50110">
    <property type="entry name" value="RESPONSE_REGULATORY"/>
    <property type="match status" value="3"/>
</dbReference>
<dbReference type="SUPFAM" id="SSF55785">
    <property type="entry name" value="PYP-like sensor domain (PAS domain)"/>
    <property type="match status" value="2"/>
</dbReference>
<evidence type="ECO:0000256" key="4">
    <source>
        <dbReference type="ARBA" id="ARBA00022553"/>
    </source>
</evidence>
<feature type="domain" description="Response regulatory" evidence="12">
    <location>
        <begin position="858"/>
        <end position="970"/>
    </location>
</feature>